<evidence type="ECO:0000313" key="1">
    <source>
        <dbReference type="EMBL" id="CAG8471110.1"/>
    </source>
</evidence>
<organism evidence="1 2">
    <name type="scientific">Racocetra fulgida</name>
    <dbReference type="NCBI Taxonomy" id="60492"/>
    <lineage>
        <taxon>Eukaryota</taxon>
        <taxon>Fungi</taxon>
        <taxon>Fungi incertae sedis</taxon>
        <taxon>Mucoromycota</taxon>
        <taxon>Glomeromycotina</taxon>
        <taxon>Glomeromycetes</taxon>
        <taxon>Diversisporales</taxon>
        <taxon>Gigasporaceae</taxon>
        <taxon>Racocetra</taxon>
    </lineage>
</organism>
<dbReference type="PANTHER" id="PTHR46169">
    <property type="entry name" value="DNA REPLICATION-RELATED ELEMENT FACTOR, ISOFORM A"/>
    <property type="match status" value="1"/>
</dbReference>
<dbReference type="GO" id="GO:0005634">
    <property type="term" value="C:nucleus"/>
    <property type="evidence" value="ECO:0007669"/>
    <property type="project" value="TreeGrafter"/>
</dbReference>
<reference evidence="1" key="1">
    <citation type="submission" date="2021-06" db="EMBL/GenBank/DDBJ databases">
        <authorList>
            <person name="Kallberg Y."/>
            <person name="Tangrot J."/>
            <person name="Rosling A."/>
        </authorList>
    </citation>
    <scope>NUCLEOTIDE SEQUENCE</scope>
    <source>
        <strain evidence="1">IN212</strain>
    </source>
</reference>
<sequence>MDQNDFIFQDESEDTSDSILEYNLDSISVMPFESSALYNEYLISSPNLEHTTSLYTSESLYSSEPLTLDNPKNLTLCNEYSTSSPNLEHTTSLYTSKSLYSSEPLTLDNPKNLTSPSDIPVKKGEKIGPCGETFALLTSTSTLGAHLCTVHRLSEKAQNDPTQPTLLDTITKPSSLSSKKKYKLTSRLLAWLIDDMLAFNIMENDKFHDFVYEAEPQRLLLLNESIQLLVKKMVQNADREIRKDGKKLEALLLNKEELLGLKELISLLEPFACATCLMGGDTYPTLSLMLPTIATLQKHFLI</sequence>
<name>A0A9N8W4V7_9GLOM</name>
<accession>A0A9N8W4V7</accession>
<protein>
    <submittedName>
        <fullName evidence="1">1001_t:CDS:1</fullName>
    </submittedName>
</protein>
<dbReference type="AlphaFoldDB" id="A0A9N8W4V7"/>
<dbReference type="SUPFAM" id="SSF140996">
    <property type="entry name" value="Hermes dimerisation domain"/>
    <property type="match status" value="1"/>
</dbReference>
<proteinExistence type="predicted"/>
<dbReference type="InterPro" id="IPR052717">
    <property type="entry name" value="Vacuolar_transposase_reg"/>
</dbReference>
<dbReference type="EMBL" id="CAJVPZ010000619">
    <property type="protein sequence ID" value="CAG8471110.1"/>
    <property type="molecule type" value="Genomic_DNA"/>
</dbReference>
<dbReference type="PANTHER" id="PTHR46169:SF29">
    <property type="entry name" value="DNA REPLICATION-RELATED ELEMENT FACTOR, ISOFORM A"/>
    <property type="match status" value="1"/>
</dbReference>
<dbReference type="Proteomes" id="UP000789396">
    <property type="component" value="Unassembled WGS sequence"/>
</dbReference>
<keyword evidence="2" id="KW-1185">Reference proteome</keyword>
<evidence type="ECO:0000313" key="2">
    <source>
        <dbReference type="Proteomes" id="UP000789396"/>
    </source>
</evidence>
<gene>
    <name evidence="1" type="ORF">RFULGI_LOCUS1121</name>
</gene>
<dbReference type="GO" id="GO:0006357">
    <property type="term" value="P:regulation of transcription by RNA polymerase II"/>
    <property type="evidence" value="ECO:0007669"/>
    <property type="project" value="TreeGrafter"/>
</dbReference>
<comment type="caution">
    <text evidence="1">The sequence shown here is derived from an EMBL/GenBank/DDBJ whole genome shotgun (WGS) entry which is preliminary data.</text>
</comment>